<dbReference type="Gene3D" id="3.30.450.20">
    <property type="entry name" value="PAS domain"/>
    <property type="match status" value="3"/>
</dbReference>
<dbReference type="InterPro" id="IPR035909">
    <property type="entry name" value="CheB_C"/>
</dbReference>
<dbReference type="EC" id="2.1.1.80" evidence="2"/>
<name>A0A4P9USK2_METBY</name>
<dbReference type="Pfam" id="PF00989">
    <property type="entry name" value="PAS"/>
    <property type="match status" value="1"/>
</dbReference>
<feature type="active site" evidence="6">
    <location>
        <position position="47"/>
    </location>
</feature>
<feature type="coiled-coil region" evidence="7">
    <location>
        <begin position="645"/>
        <end position="714"/>
    </location>
</feature>
<dbReference type="GO" id="GO:0032259">
    <property type="term" value="P:methylation"/>
    <property type="evidence" value="ECO:0007669"/>
    <property type="project" value="UniProtKB-KW"/>
</dbReference>
<keyword evidence="5" id="KW-0949">S-adenosyl-L-methionine</keyword>
<dbReference type="CDD" id="cd16434">
    <property type="entry name" value="CheB-CheR_fusion"/>
    <property type="match status" value="1"/>
</dbReference>
<gene>
    <name evidence="11" type="ORF">EQU24_21460</name>
</gene>
<dbReference type="InterPro" id="IPR000014">
    <property type="entry name" value="PAS"/>
</dbReference>
<evidence type="ECO:0000256" key="1">
    <source>
        <dbReference type="ARBA" id="ARBA00001541"/>
    </source>
</evidence>
<dbReference type="Pfam" id="PF01739">
    <property type="entry name" value="CheR"/>
    <property type="match status" value="1"/>
</dbReference>
<dbReference type="SMART" id="SM00138">
    <property type="entry name" value="MeTrc"/>
    <property type="match status" value="1"/>
</dbReference>
<dbReference type="GO" id="GO:0008984">
    <property type="term" value="F:protein-glutamate methylesterase activity"/>
    <property type="evidence" value="ECO:0007669"/>
    <property type="project" value="InterPro"/>
</dbReference>
<dbReference type="SMART" id="SM00091">
    <property type="entry name" value="PAS"/>
    <property type="match status" value="3"/>
</dbReference>
<dbReference type="SMART" id="SM00086">
    <property type="entry name" value="PAC"/>
    <property type="match status" value="2"/>
</dbReference>
<evidence type="ECO:0000259" key="8">
    <source>
        <dbReference type="PROSITE" id="PS50112"/>
    </source>
</evidence>
<evidence type="ECO:0000256" key="6">
    <source>
        <dbReference type="PROSITE-ProRule" id="PRU00050"/>
    </source>
</evidence>
<keyword evidence="4" id="KW-0808">Transferase</keyword>
<dbReference type="AlphaFoldDB" id="A0A4P9USK2"/>
<dbReference type="Gene3D" id="3.40.50.150">
    <property type="entry name" value="Vaccinia Virus protein VP39"/>
    <property type="match status" value="1"/>
</dbReference>
<dbReference type="InterPro" id="IPR050903">
    <property type="entry name" value="Bact_Chemotaxis_MeTrfase"/>
</dbReference>
<dbReference type="InterPro" id="IPR000673">
    <property type="entry name" value="Sig_transdc_resp-reg_Me-estase"/>
</dbReference>
<dbReference type="GO" id="GO:0008983">
    <property type="term" value="F:protein-glutamate O-methyltransferase activity"/>
    <property type="evidence" value="ECO:0007669"/>
    <property type="project" value="UniProtKB-EC"/>
</dbReference>
<dbReference type="InterPro" id="IPR013767">
    <property type="entry name" value="PAS_fold"/>
</dbReference>
<proteinExistence type="predicted"/>
<feature type="domain" description="CheR-type methyltransferase" evidence="10">
    <location>
        <begin position="202"/>
        <end position="475"/>
    </location>
</feature>
<evidence type="ECO:0000256" key="3">
    <source>
        <dbReference type="ARBA" id="ARBA00022603"/>
    </source>
</evidence>
<dbReference type="OrthoDB" id="9816309at2"/>
<feature type="domain" description="PAS" evidence="8">
    <location>
        <begin position="977"/>
        <end position="1027"/>
    </location>
</feature>
<dbReference type="PROSITE" id="PS50112">
    <property type="entry name" value="PAS"/>
    <property type="match status" value="2"/>
</dbReference>
<dbReference type="InterPro" id="IPR022641">
    <property type="entry name" value="CheR_N"/>
</dbReference>
<dbReference type="InterPro" id="IPR022642">
    <property type="entry name" value="CheR_C"/>
</dbReference>
<dbReference type="PANTHER" id="PTHR24422:SF27">
    <property type="entry name" value="PROTEIN-GLUTAMATE O-METHYLTRANSFERASE"/>
    <property type="match status" value="1"/>
</dbReference>
<dbReference type="GO" id="GO:0005737">
    <property type="term" value="C:cytoplasm"/>
    <property type="evidence" value="ECO:0007669"/>
    <property type="project" value="InterPro"/>
</dbReference>
<dbReference type="STRING" id="675511.GCA_000341735_03136"/>
<feature type="domain" description="CheB-type methylesterase" evidence="9">
    <location>
        <begin position="8"/>
        <end position="197"/>
    </location>
</feature>
<organism evidence="11 12">
    <name type="scientific">Methylotuvimicrobium buryatense</name>
    <name type="common">Methylomicrobium buryatense</name>
    <dbReference type="NCBI Taxonomy" id="95641"/>
    <lineage>
        <taxon>Bacteria</taxon>
        <taxon>Pseudomonadati</taxon>
        <taxon>Pseudomonadota</taxon>
        <taxon>Gammaproteobacteria</taxon>
        <taxon>Methylococcales</taxon>
        <taxon>Methylococcaceae</taxon>
        <taxon>Methylotuvimicrobium</taxon>
    </lineage>
</organism>
<dbReference type="PRINTS" id="PR00996">
    <property type="entry name" value="CHERMTFRASE"/>
</dbReference>
<dbReference type="PROSITE" id="PS50122">
    <property type="entry name" value="CHEB"/>
    <property type="match status" value="1"/>
</dbReference>
<dbReference type="SUPFAM" id="SSF55785">
    <property type="entry name" value="PYP-like sensor domain (PAS domain)"/>
    <property type="match status" value="3"/>
</dbReference>
<dbReference type="Pfam" id="PF13596">
    <property type="entry name" value="PAS_10"/>
    <property type="match status" value="1"/>
</dbReference>
<evidence type="ECO:0000256" key="2">
    <source>
        <dbReference type="ARBA" id="ARBA00012534"/>
    </source>
</evidence>
<comment type="catalytic activity">
    <reaction evidence="1">
        <text>L-glutamyl-[protein] + S-adenosyl-L-methionine = [protein]-L-glutamate 5-O-methyl ester + S-adenosyl-L-homocysteine</text>
        <dbReference type="Rhea" id="RHEA:24452"/>
        <dbReference type="Rhea" id="RHEA-COMP:10208"/>
        <dbReference type="Rhea" id="RHEA-COMP:10311"/>
        <dbReference type="ChEBI" id="CHEBI:29973"/>
        <dbReference type="ChEBI" id="CHEBI:57856"/>
        <dbReference type="ChEBI" id="CHEBI:59789"/>
        <dbReference type="ChEBI" id="CHEBI:82795"/>
        <dbReference type="EC" id="2.1.1.80"/>
    </reaction>
</comment>
<keyword evidence="6" id="KW-0145">Chemotaxis</keyword>
<evidence type="ECO:0000259" key="9">
    <source>
        <dbReference type="PROSITE" id="PS50122"/>
    </source>
</evidence>
<sequence length="1091" mass="122833">MENGTSSELTAPYIVGIGASAGGLEAIESFFKKMPINSGLAFVVVQHLSPDYKSLMAELLSKHTEMPVHRIEDGMAVNQNHIYLIPPRQNLTIFHGKLLLKEQVRTEGLNLPVDIFLRSLAEDAGNRGIAIILSGTGSDGTRGIRAIKEHGGMVMVQDEESAKFTGMPNNATATGLADFILAPDEMPPQLLSFIKHPYSGSLETDIIPQGGTSITRIFALLREKCKIDFTYYKPSTVMRRIERRVSINQLADLTEYVRFMETNQQEINTLYQELLIGVTCFFRDEFVFQEFNEKWLPESIGKLQGDDLRLWVTACSTGEEAYSLAMLLAEYREQSGHYFRIKIFATDIDQNAIEKASAGLYPESIAADVPPELLSKYFSRKEDNFQVTQKIREMVVFAQHNLIKDPPFTNIHMISCRNVLIYLQPVLQKKILELFNFSLTKDGLLLLGTSETIGDMVDYFDFVSPKTKLYRSKGKYKATGLTPLEQRPITGSSFQPSFTTTVNRPAINRFSEDRTLERFVNGIAGDILPFTMLVNENMEISHTFGEARDYLSYPSGKISSDVTKIVIKDLAIPIATGINKALKGTNEIVLSNIRIHDHDQLRTVTLTIKNLPGKKSQEKLLAVMISETTEPNKPNSTEPLSYDVDMDARQRINDLEQELQFTRENLQTTVEELETSNEELQATNEELLASNEELQSTNEELQSVNEELYTVNAEYQGKITELTLLNNDLDNLFNSTNIATLFLDENLEVRRFTHQLESIFHIRDNDLGRPFFHLSHSILDINLDAIVNEVSENQTPFEQELQTANGDWYLLRVLPYAISDNAYAGIILTFIDIDRLKRTETELKIREKMERERLANFALYSDDAITLQDLDGNIVTWNRGAEKLYGWTEREALGMKFQSLMPSADISIAAKLQQKNHLGEAVSQFETRRITKSGKLIDVSVTASLLYSESQGNELIALTERDISARMTAVKNDCVSCLQRLASLVMDTEESLILLDPNGKITAWNKGAENLYGWLKQETIGRNIADLTPESGRTQVLRFIAGLTRGCSAPQTLSTQRLTKDNQELAVKINASVLGDHVGEALLIAFSEQRH</sequence>
<accession>A0A4P9USK2</accession>
<evidence type="ECO:0000313" key="11">
    <source>
        <dbReference type="EMBL" id="QCW84519.1"/>
    </source>
</evidence>
<dbReference type="Pfam" id="PF13426">
    <property type="entry name" value="PAS_9"/>
    <property type="match status" value="1"/>
</dbReference>
<dbReference type="SUPFAM" id="SSF52738">
    <property type="entry name" value="Methylesterase CheB, C-terminal domain"/>
    <property type="match status" value="1"/>
</dbReference>
<dbReference type="Pfam" id="PF03705">
    <property type="entry name" value="CheR_N"/>
    <property type="match status" value="1"/>
</dbReference>
<dbReference type="SUPFAM" id="SSF53335">
    <property type="entry name" value="S-adenosyl-L-methionine-dependent methyltransferases"/>
    <property type="match status" value="1"/>
</dbReference>
<evidence type="ECO:0000256" key="5">
    <source>
        <dbReference type="ARBA" id="ARBA00022691"/>
    </source>
</evidence>
<keyword evidence="6" id="KW-0378">Hydrolase</keyword>
<keyword evidence="12" id="KW-1185">Reference proteome</keyword>
<dbReference type="PROSITE" id="PS50123">
    <property type="entry name" value="CHER"/>
    <property type="match status" value="1"/>
</dbReference>
<dbReference type="InterPro" id="IPR035965">
    <property type="entry name" value="PAS-like_dom_sf"/>
</dbReference>
<feature type="active site" evidence="6">
    <location>
        <position position="20"/>
    </location>
</feature>
<dbReference type="KEGG" id="mbur:EQU24_21460"/>
<dbReference type="Pfam" id="PF01339">
    <property type="entry name" value="CheB_methylest"/>
    <property type="match status" value="1"/>
</dbReference>
<keyword evidence="7" id="KW-0175">Coiled coil</keyword>
<feature type="active site" evidence="6">
    <location>
        <position position="139"/>
    </location>
</feature>
<dbReference type="Proteomes" id="UP000305881">
    <property type="component" value="Chromosome"/>
</dbReference>
<dbReference type="RefSeq" id="WP_017841591.1">
    <property type="nucleotide sequence ID" value="NZ_CP035467.1"/>
</dbReference>
<dbReference type="CDD" id="cd00130">
    <property type="entry name" value="PAS"/>
    <property type="match status" value="2"/>
</dbReference>
<dbReference type="InterPro" id="IPR029063">
    <property type="entry name" value="SAM-dependent_MTases_sf"/>
</dbReference>
<dbReference type="InterPro" id="IPR001610">
    <property type="entry name" value="PAC"/>
</dbReference>
<dbReference type="GO" id="GO:0006355">
    <property type="term" value="P:regulation of DNA-templated transcription"/>
    <property type="evidence" value="ECO:0007669"/>
    <property type="project" value="InterPro"/>
</dbReference>
<dbReference type="Gene3D" id="1.10.155.10">
    <property type="entry name" value="Chemotaxis receptor methyltransferase CheR, N-terminal domain"/>
    <property type="match status" value="1"/>
</dbReference>
<feature type="domain" description="PAS" evidence="8">
    <location>
        <begin position="850"/>
        <end position="894"/>
    </location>
</feature>
<dbReference type="Gene3D" id="3.40.50.180">
    <property type="entry name" value="Methylesterase CheB, C-terminal domain"/>
    <property type="match status" value="1"/>
</dbReference>
<evidence type="ECO:0000259" key="10">
    <source>
        <dbReference type="PROSITE" id="PS50123"/>
    </source>
</evidence>
<evidence type="ECO:0000256" key="7">
    <source>
        <dbReference type="SAM" id="Coils"/>
    </source>
</evidence>
<reference evidence="12" key="1">
    <citation type="journal article" date="2019" name="J. Bacteriol.">
        <title>A Mutagenic Screen Identifies a TonB-Dependent Receptor Required for the Lanthanide Metal Switch in the Type I Methanotroph 'Methylotuvimicrobium buryatense' 5GB1C.</title>
        <authorList>
            <person name="Groom J.D."/>
            <person name="Ford S.M."/>
            <person name="Pesesky M.W."/>
            <person name="Lidstrom M.E."/>
        </authorList>
    </citation>
    <scope>NUCLEOTIDE SEQUENCE [LARGE SCALE GENOMIC DNA]</scope>
    <source>
        <strain evidence="12">5GB1C</strain>
    </source>
</reference>
<evidence type="ECO:0000313" key="12">
    <source>
        <dbReference type="Proteomes" id="UP000305881"/>
    </source>
</evidence>
<keyword evidence="3" id="KW-0489">Methyltransferase</keyword>
<dbReference type="InterPro" id="IPR036804">
    <property type="entry name" value="CheR_N_sf"/>
</dbReference>
<protein>
    <recommendedName>
        <fullName evidence="2">protein-glutamate O-methyltransferase</fullName>
        <ecNumber evidence="2">2.1.1.80</ecNumber>
    </recommendedName>
</protein>
<dbReference type="GO" id="GO:0000156">
    <property type="term" value="F:phosphorelay response regulator activity"/>
    <property type="evidence" value="ECO:0007669"/>
    <property type="project" value="InterPro"/>
</dbReference>
<dbReference type="PANTHER" id="PTHR24422">
    <property type="entry name" value="CHEMOTAXIS PROTEIN METHYLTRANSFERASE"/>
    <property type="match status" value="1"/>
</dbReference>
<evidence type="ECO:0000256" key="4">
    <source>
        <dbReference type="ARBA" id="ARBA00022679"/>
    </source>
</evidence>
<dbReference type="EMBL" id="CP035467">
    <property type="protein sequence ID" value="QCW84519.1"/>
    <property type="molecule type" value="Genomic_DNA"/>
</dbReference>
<dbReference type="GO" id="GO:0006935">
    <property type="term" value="P:chemotaxis"/>
    <property type="evidence" value="ECO:0007669"/>
    <property type="project" value="UniProtKB-UniRule"/>
</dbReference>
<dbReference type="SUPFAM" id="SSF47757">
    <property type="entry name" value="Chemotaxis receptor methyltransferase CheR, N-terminal domain"/>
    <property type="match status" value="1"/>
</dbReference>
<dbReference type="InterPro" id="IPR000780">
    <property type="entry name" value="CheR_MeTrfase"/>
</dbReference>
<dbReference type="NCBIfam" id="TIGR00229">
    <property type="entry name" value="sensory_box"/>
    <property type="match status" value="2"/>
</dbReference>